<dbReference type="PANTHER" id="PTHR24379:SF121">
    <property type="entry name" value="C2H2-TYPE DOMAIN-CONTAINING PROTEIN"/>
    <property type="match status" value="1"/>
</dbReference>
<evidence type="ECO:0000259" key="7">
    <source>
        <dbReference type="PROSITE" id="PS50157"/>
    </source>
</evidence>
<accession>A0A915CAQ8</accession>
<dbReference type="PANTHER" id="PTHR24379">
    <property type="entry name" value="KRAB AND ZINC FINGER DOMAIN-CONTAINING"/>
    <property type="match status" value="1"/>
</dbReference>
<evidence type="ECO:0000313" key="8">
    <source>
        <dbReference type="Proteomes" id="UP000887569"/>
    </source>
</evidence>
<dbReference type="PROSITE" id="PS50157">
    <property type="entry name" value="ZINC_FINGER_C2H2_2"/>
    <property type="match status" value="3"/>
</dbReference>
<evidence type="ECO:0000256" key="2">
    <source>
        <dbReference type="ARBA" id="ARBA00022737"/>
    </source>
</evidence>
<proteinExistence type="predicted"/>
<dbReference type="Proteomes" id="UP000887569">
    <property type="component" value="Unplaced"/>
</dbReference>
<keyword evidence="3 5" id="KW-0863">Zinc-finger</keyword>
<keyword evidence="4" id="KW-0862">Zinc</keyword>
<reference evidence="9" key="1">
    <citation type="submission" date="2022-11" db="UniProtKB">
        <authorList>
            <consortium name="WormBaseParasite"/>
        </authorList>
    </citation>
    <scope>IDENTIFICATION</scope>
</reference>
<dbReference type="AlphaFoldDB" id="A0A915CAQ8"/>
<dbReference type="InterPro" id="IPR013087">
    <property type="entry name" value="Znf_C2H2_type"/>
</dbReference>
<dbReference type="Gene3D" id="3.30.160.60">
    <property type="entry name" value="Classic Zinc Finger"/>
    <property type="match status" value="2"/>
</dbReference>
<evidence type="ECO:0000256" key="4">
    <source>
        <dbReference type="ARBA" id="ARBA00022833"/>
    </source>
</evidence>
<organism evidence="8 9">
    <name type="scientific">Parascaris univalens</name>
    <name type="common">Nematode worm</name>
    <dbReference type="NCBI Taxonomy" id="6257"/>
    <lineage>
        <taxon>Eukaryota</taxon>
        <taxon>Metazoa</taxon>
        <taxon>Ecdysozoa</taxon>
        <taxon>Nematoda</taxon>
        <taxon>Chromadorea</taxon>
        <taxon>Rhabditida</taxon>
        <taxon>Spirurina</taxon>
        <taxon>Ascaridomorpha</taxon>
        <taxon>Ascaridoidea</taxon>
        <taxon>Ascarididae</taxon>
        <taxon>Parascaris</taxon>
    </lineage>
</organism>
<dbReference type="WBParaSite" id="PgR106_g010_t03">
    <property type="protein sequence ID" value="PgR106_g010_t03"/>
    <property type="gene ID" value="PgR106_g010"/>
</dbReference>
<feature type="domain" description="C2H2-type" evidence="7">
    <location>
        <begin position="311"/>
        <end position="339"/>
    </location>
</feature>
<sequence length="621" mass="67750">MGRLNSSFFEKKAPFLNKKFSSVEVMEESERCRKKERRKVERRHKCLNCDAAFAFPNKLRLHINSHHSLSHICDRCEARFDRFVQLRTHMAFAHKTKHQCHLCAYSSSVKAELRKHIVANHENGVTCTIDGCNITIAYNRLKRHIREVHCLGTKKRSTIPDGHSTEGLSCGGTPTDDCSSIASTHEDIGECSNMVQHNDSPMEKPLVEPPDLANYDQSSTVGICDLPGSGGTNPSGEVGKESTCSTTISDQAPSCVATCSHYSDSQSVGSFGSSRGEEDFSDADDFTMEAKADELCVQEYPSDDPIRKGEFMCGICRKRFRTLRNEKRHYRRVHDRTYKKPDRERKYRCDEQGCGRTFYLPAKLREHQAFHKGENVISCNTCKKYFKSRSLYAVHLRRYHQLSIRDVNCSPGFISVLKVEASEHFQLISESSTSEKLSGDIAVSSASDPITNESVRDVVATGSRVLLNGCKNDAISSDSSVASTGVLPSVSSSHFINADSEFSKDSGAADVSYSSSDSGTVSGVAVHSSVFIGNRSDVDASFANSEGDVAVGAVLEGSPTDSSSASIMVSGKADGPCRSNPEASVSTSVEDQKGPCEKPALASSNAVTLPLVCTGGEIPHA</sequence>
<keyword evidence="2" id="KW-0677">Repeat</keyword>
<feature type="region of interest" description="Disordered" evidence="6">
    <location>
        <begin position="559"/>
        <end position="600"/>
    </location>
</feature>
<feature type="domain" description="C2H2-type" evidence="7">
    <location>
        <begin position="377"/>
        <end position="400"/>
    </location>
</feature>
<evidence type="ECO:0000256" key="6">
    <source>
        <dbReference type="SAM" id="MobiDB-lite"/>
    </source>
</evidence>
<dbReference type="PROSITE" id="PS00028">
    <property type="entry name" value="ZINC_FINGER_C2H2_1"/>
    <property type="match status" value="4"/>
</dbReference>
<dbReference type="InterPro" id="IPR036236">
    <property type="entry name" value="Znf_C2H2_sf"/>
</dbReference>
<evidence type="ECO:0000256" key="5">
    <source>
        <dbReference type="PROSITE-ProRule" id="PRU00042"/>
    </source>
</evidence>
<evidence type="ECO:0000313" key="9">
    <source>
        <dbReference type="WBParaSite" id="PgR106_g010_t03"/>
    </source>
</evidence>
<keyword evidence="8" id="KW-1185">Reference proteome</keyword>
<dbReference type="SMART" id="SM00355">
    <property type="entry name" value="ZnF_C2H2"/>
    <property type="match status" value="7"/>
</dbReference>
<evidence type="ECO:0000256" key="1">
    <source>
        <dbReference type="ARBA" id="ARBA00022723"/>
    </source>
</evidence>
<protein>
    <submittedName>
        <fullName evidence="9">C2H2-type domain-containing protein</fullName>
    </submittedName>
</protein>
<dbReference type="Pfam" id="PF00096">
    <property type="entry name" value="zf-C2H2"/>
    <property type="match status" value="1"/>
</dbReference>
<keyword evidence="1" id="KW-0479">Metal-binding</keyword>
<dbReference type="SUPFAM" id="SSF57667">
    <property type="entry name" value="beta-beta-alpha zinc fingers"/>
    <property type="match status" value="2"/>
</dbReference>
<evidence type="ECO:0000256" key="3">
    <source>
        <dbReference type="ARBA" id="ARBA00022771"/>
    </source>
</evidence>
<dbReference type="GO" id="GO:0008270">
    <property type="term" value="F:zinc ion binding"/>
    <property type="evidence" value="ECO:0007669"/>
    <property type="project" value="UniProtKB-KW"/>
</dbReference>
<feature type="domain" description="C2H2-type" evidence="7">
    <location>
        <begin position="347"/>
        <end position="376"/>
    </location>
</feature>
<name>A0A915CAQ8_PARUN</name>